<dbReference type="Gene3D" id="3.40.50.300">
    <property type="entry name" value="P-loop containing nucleotide triphosphate hydrolases"/>
    <property type="match status" value="1"/>
</dbReference>
<evidence type="ECO:0000256" key="1">
    <source>
        <dbReference type="ARBA" id="ARBA00012417"/>
    </source>
</evidence>
<dbReference type="Proteomes" id="UP000319384">
    <property type="component" value="Unassembled WGS sequence"/>
</dbReference>
<dbReference type="GO" id="GO:0006261">
    <property type="term" value="P:DNA-templated DNA replication"/>
    <property type="evidence" value="ECO:0007669"/>
    <property type="project" value="TreeGrafter"/>
</dbReference>
<evidence type="ECO:0000313" key="5">
    <source>
        <dbReference type="Proteomes" id="UP000319384"/>
    </source>
</evidence>
<evidence type="ECO:0000256" key="2">
    <source>
        <dbReference type="ARBA" id="ARBA00022932"/>
    </source>
</evidence>
<name>A0A520MZT4_9GAMM</name>
<dbReference type="InterPro" id="IPR027417">
    <property type="entry name" value="P-loop_NTPase"/>
</dbReference>
<dbReference type="GO" id="GO:0003887">
    <property type="term" value="F:DNA-directed DNA polymerase activity"/>
    <property type="evidence" value="ECO:0007669"/>
    <property type="project" value="UniProtKB-KW"/>
</dbReference>
<reference evidence="4 5" key="1">
    <citation type="submission" date="2019-02" db="EMBL/GenBank/DDBJ databases">
        <title>Prokaryotic population dynamics and viral predation in marine succession experiment using metagenomics: the confinement effect.</title>
        <authorList>
            <person name="Haro-Moreno J.M."/>
            <person name="Rodriguez-Valera F."/>
            <person name="Lopez-Perez M."/>
        </authorList>
    </citation>
    <scope>NUCLEOTIDE SEQUENCE [LARGE SCALE GENOMIC DNA]</scope>
    <source>
        <strain evidence="4">MED-G162</strain>
    </source>
</reference>
<proteinExistence type="predicted"/>
<dbReference type="AlphaFoldDB" id="A0A520MZT4"/>
<keyword evidence="2" id="KW-0239">DNA-directed DNA polymerase</keyword>
<dbReference type="SUPFAM" id="SSF52540">
    <property type="entry name" value="P-loop containing nucleoside triphosphate hydrolases"/>
    <property type="match status" value="1"/>
</dbReference>
<sequence length="322" mass="37074">MKLSELSWLDKIYKNINFANLPHGIIINGPEGVGKEILALHIAKKLLLNTPDDANNKLFDSDNHPDFFYLNKDKILISHITYRDDKWDDEKGKRNLIDFLSTTSAISKNKVALVNNAQTMNIQSQNALLKSLEEPPTKSYIIMTTNRSKCLLDTIYSRCCILNIPCPTSYEIDNWLVDNGIADIKAKNFPSFITPLKILNEIENNKHLNFKDFIETIIMFLNNKNDTNLTLKKIISLEIDLITKVNFLVEFLKILVRSNLLSEELSGIYKELNNTNFSNLKVSNLIDELNNLRYDFFKVPQINETHVLNYFLSELKNSIKLS</sequence>
<dbReference type="EMBL" id="SHBH01000007">
    <property type="protein sequence ID" value="RZO26740.1"/>
    <property type="molecule type" value="Genomic_DNA"/>
</dbReference>
<dbReference type="InterPro" id="IPR050238">
    <property type="entry name" value="DNA_Rep/Repair_Clamp_Loader"/>
</dbReference>
<evidence type="ECO:0000256" key="3">
    <source>
        <dbReference type="ARBA" id="ARBA00049244"/>
    </source>
</evidence>
<keyword evidence="2" id="KW-0548">Nucleotidyltransferase</keyword>
<organism evidence="4 5">
    <name type="scientific">SAR86 cluster bacterium</name>
    <dbReference type="NCBI Taxonomy" id="2030880"/>
    <lineage>
        <taxon>Bacteria</taxon>
        <taxon>Pseudomonadati</taxon>
        <taxon>Pseudomonadota</taxon>
        <taxon>Gammaproteobacteria</taxon>
        <taxon>SAR86 cluster</taxon>
    </lineage>
</organism>
<evidence type="ECO:0000313" key="4">
    <source>
        <dbReference type="EMBL" id="RZO26740.1"/>
    </source>
</evidence>
<dbReference type="PANTHER" id="PTHR11669">
    <property type="entry name" value="REPLICATION FACTOR C / DNA POLYMERASE III GAMMA-TAU SUBUNIT"/>
    <property type="match status" value="1"/>
</dbReference>
<dbReference type="Pfam" id="PF13177">
    <property type="entry name" value="DNA_pol3_delta2"/>
    <property type="match status" value="1"/>
</dbReference>
<dbReference type="GO" id="GO:0009360">
    <property type="term" value="C:DNA polymerase III complex"/>
    <property type="evidence" value="ECO:0007669"/>
    <property type="project" value="TreeGrafter"/>
</dbReference>
<comment type="caution">
    <text evidence="4">The sequence shown here is derived from an EMBL/GenBank/DDBJ whole genome shotgun (WGS) entry which is preliminary data.</text>
</comment>
<comment type="catalytic activity">
    <reaction evidence="3">
        <text>DNA(n) + a 2'-deoxyribonucleoside 5'-triphosphate = DNA(n+1) + diphosphate</text>
        <dbReference type="Rhea" id="RHEA:22508"/>
        <dbReference type="Rhea" id="RHEA-COMP:17339"/>
        <dbReference type="Rhea" id="RHEA-COMP:17340"/>
        <dbReference type="ChEBI" id="CHEBI:33019"/>
        <dbReference type="ChEBI" id="CHEBI:61560"/>
        <dbReference type="ChEBI" id="CHEBI:173112"/>
        <dbReference type="EC" id="2.7.7.7"/>
    </reaction>
</comment>
<accession>A0A520MZT4</accession>
<dbReference type="EC" id="2.7.7.7" evidence="1"/>
<keyword evidence="2" id="KW-0808">Transferase</keyword>
<gene>
    <name evidence="4" type="ORF">EVA95_01475</name>
</gene>
<protein>
    <recommendedName>
        <fullName evidence="1">DNA-directed DNA polymerase</fullName>
        <ecNumber evidence="1">2.7.7.7</ecNumber>
    </recommendedName>
</protein>
<dbReference type="PANTHER" id="PTHR11669:SF8">
    <property type="entry name" value="DNA POLYMERASE III SUBUNIT DELTA"/>
    <property type="match status" value="1"/>
</dbReference>